<protein>
    <submittedName>
        <fullName evidence="2">TIGR03084 family protein</fullName>
    </submittedName>
</protein>
<dbReference type="SUPFAM" id="SSF109854">
    <property type="entry name" value="DinB/YfiT-like putative metalloenzymes"/>
    <property type="match status" value="1"/>
</dbReference>
<dbReference type="RefSeq" id="WP_284372781.1">
    <property type="nucleotide sequence ID" value="NZ_BSNJ01000005.1"/>
</dbReference>
<dbReference type="InterPro" id="IPR034660">
    <property type="entry name" value="DinB/YfiT-like"/>
</dbReference>
<evidence type="ECO:0000313" key="3">
    <source>
        <dbReference type="Proteomes" id="UP001161390"/>
    </source>
</evidence>
<comment type="caution">
    <text evidence="2">The sequence shown here is derived from an EMBL/GenBank/DDBJ whole genome shotgun (WGS) entry which is preliminary data.</text>
</comment>
<accession>A0ABQ5V1D2</accession>
<dbReference type="InterPro" id="IPR017517">
    <property type="entry name" value="Maleyloyr_isom"/>
</dbReference>
<name>A0ABQ5V1D2_9PROT</name>
<dbReference type="Pfam" id="PF11716">
    <property type="entry name" value="MDMPI_N"/>
    <property type="match status" value="1"/>
</dbReference>
<reference evidence="2" key="2">
    <citation type="submission" date="2023-01" db="EMBL/GenBank/DDBJ databases">
        <title>Draft genome sequence of Algimonas porphyrae strain NBRC 108216.</title>
        <authorList>
            <person name="Sun Q."/>
            <person name="Mori K."/>
        </authorList>
    </citation>
    <scope>NUCLEOTIDE SEQUENCE</scope>
    <source>
        <strain evidence="2">NBRC 108216</strain>
    </source>
</reference>
<dbReference type="InterPro" id="IPR024344">
    <property type="entry name" value="MDMPI_metal-binding"/>
</dbReference>
<dbReference type="EMBL" id="BSNJ01000005">
    <property type="protein sequence ID" value="GLQ21341.1"/>
    <property type="molecule type" value="Genomic_DNA"/>
</dbReference>
<dbReference type="Gene3D" id="1.20.120.450">
    <property type="entry name" value="dinb family like domain"/>
    <property type="match status" value="1"/>
</dbReference>
<dbReference type="InterPro" id="IPR017518">
    <property type="entry name" value="CHP03084"/>
</dbReference>
<reference evidence="2" key="1">
    <citation type="journal article" date="2014" name="Int. J. Syst. Evol. Microbiol.">
        <title>Complete genome of a new Firmicutes species belonging to the dominant human colonic microbiota ('Ruminococcus bicirculans') reveals two chromosomes and a selective capacity to utilize plant glucans.</title>
        <authorList>
            <consortium name="NISC Comparative Sequencing Program"/>
            <person name="Wegmann U."/>
            <person name="Louis P."/>
            <person name="Goesmann A."/>
            <person name="Henrissat B."/>
            <person name="Duncan S.H."/>
            <person name="Flint H.J."/>
        </authorList>
    </citation>
    <scope>NUCLEOTIDE SEQUENCE</scope>
    <source>
        <strain evidence="2">NBRC 108216</strain>
    </source>
</reference>
<sequence>MNAAHDFHNECDQIAALLRDLSDTDFHRTTAFKGWTIGEIVEHLHLFNIAADEALKGEAAFQAFCAKILPVMPKGHQALQRDWFDETRPAQTFADWMAFYPGMVGRFADADPETRVKWFGPDMSVRSCIIARQMEHWAHAQAIYDVLGVERANSDRLKNVAHIGVTTYSWSFKVNGLEPPRPKPYVRLIAPSGAIWEWNAPQDDNRIDGPAEDFCQAVTQCRNIGDMDIALTLTGDTAKTWMRIAQCFAGPPETPPAVGTRRMEG</sequence>
<dbReference type="Proteomes" id="UP001161390">
    <property type="component" value="Unassembled WGS sequence"/>
</dbReference>
<proteinExistence type="predicted"/>
<evidence type="ECO:0000259" key="1">
    <source>
        <dbReference type="Pfam" id="PF11716"/>
    </source>
</evidence>
<evidence type="ECO:0000313" key="2">
    <source>
        <dbReference type="EMBL" id="GLQ21341.1"/>
    </source>
</evidence>
<feature type="domain" description="Mycothiol-dependent maleylpyruvate isomerase metal-binding" evidence="1">
    <location>
        <begin position="8"/>
        <end position="143"/>
    </location>
</feature>
<dbReference type="NCBIfam" id="TIGR03083">
    <property type="entry name" value="maleylpyruvate isomerase family mycothiol-dependent enzyme"/>
    <property type="match status" value="1"/>
</dbReference>
<dbReference type="NCBIfam" id="TIGR03084">
    <property type="entry name" value="TIGR03084 family metal-binding protein"/>
    <property type="match status" value="1"/>
</dbReference>
<keyword evidence="3" id="KW-1185">Reference proteome</keyword>
<gene>
    <name evidence="2" type="ORF">GCM10007854_22960</name>
</gene>
<organism evidence="2 3">
    <name type="scientific">Algimonas porphyrae</name>
    <dbReference type="NCBI Taxonomy" id="1128113"/>
    <lineage>
        <taxon>Bacteria</taxon>
        <taxon>Pseudomonadati</taxon>
        <taxon>Pseudomonadota</taxon>
        <taxon>Alphaproteobacteria</taxon>
        <taxon>Maricaulales</taxon>
        <taxon>Robiginitomaculaceae</taxon>
        <taxon>Algimonas</taxon>
    </lineage>
</organism>